<dbReference type="SUPFAM" id="SSF52540">
    <property type="entry name" value="P-loop containing nucleoside triphosphate hydrolases"/>
    <property type="match status" value="1"/>
</dbReference>
<reference evidence="1 2" key="1">
    <citation type="submission" date="2018-07" db="EMBL/GenBank/DDBJ databases">
        <title>Genomic Encyclopedia of Type Strains, Phase IV (KMG-IV): sequencing the most valuable type-strain genomes for metagenomic binning, comparative biology and taxonomic classification.</title>
        <authorList>
            <person name="Goeker M."/>
        </authorList>
    </citation>
    <scope>NUCLEOTIDE SEQUENCE [LARGE SCALE GENOMIC DNA]</scope>
    <source>
        <strain evidence="1 2">DSM 27016</strain>
    </source>
</reference>
<keyword evidence="2" id="KW-1185">Reference proteome</keyword>
<gene>
    <name evidence="1" type="ORF">DFR58_11977</name>
</gene>
<proteinExistence type="predicted"/>
<dbReference type="Gene3D" id="3.40.50.300">
    <property type="entry name" value="P-loop containing nucleotide triphosphate hydrolases"/>
    <property type="match status" value="1"/>
</dbReference>
<dbReference type="EMBL" id="QPJT01000019">
    <property type="protein sequence ID" value="RCX13020.1"/>
    <property type="molecule type" value="Genomic_DNA"/>
</dbReference>
<comment type="caution">
    <text evidence="1">The sequence shown here is derived from an EMBL/GenBank/DDBJ whole genome shotgun (WGS) entry which is preliminary data.</text>
</comment>
<dbReference type="InterPro" id="IPR027417">
    <property type="entry name" value="P-loop_NTPase"/>
</dbReference>
<name>A0A369AUG6_9FIRM</name>
<dbReference type="RefSeq" id="WP_170138181.1">
    <property type="nucleotide sequence ID" value="NZ_QPJT01000019.1"/>
</dbReference>
<evidence type="ECO:0000313" key="1">
    <source>
        <dbReference type="EMBL" id="RCX13020.1"/>
    </source>
</evidence>
<protein>
    <submittedName>
        <fullName evidence="1">Uncharacterized protein</fullName>
    </submittedName>
</protein>
<sequence>MPHSICCMKSRDSYDRIVHILKQFNIQWDDFVTDLDSFKEKIASKEYDLAIIDVRLWWKDEAIDFLYRKGVENIIPFEGDFDDILNIIKSTVKSYQSMPDEKSTFNEKYPVEQRKKDKHQSEKMVEVPVYRQVYTAIQNNLIGVLNLTPGAGSTFVTLNLAKMLSEHGVLPSVIELPLSRTIFGRAGLEKKLGYDFYSFHNAVAEGEKIEKNRENISDGIAYIVPDSRKFLSDKWNYNMIMKLLYASKKSSINIIDIGHHFKHELVQEIIDEMDMLLLVIDSGYKDFDVDMVRQVKKFQNTGKVKYIINKWCSDSDRNKVISDIGDIDYINVPFLSNETIKKCVEGNFIPYALIEVKEQLDKSLMGLIRELVPSEVFPDASLPKPNNTNGNTQPIKYVAVGNNEIAFTGAGYGTGVTHTAIMFAHYLSINYNVAIVELNESMSFKELQSNISDSDAPDKFFTYKGVDYFWGIEYSQFVLTHKEKYDFILLDFGCFKDGIELDDFSRANKKIVLGHGSDWKVKEIRRFHTYSRSYDLNNSWIYVIPFISGNETGDIKGFVKNKVYTLPFNKNPFIPSEDVKNVFSEILGIKLESPPKKGLLDFFKRAHDSIKLS</sequence>
<organism evidence="1 2">
    <name type="scientific">Anaerobacterium chartisolvens</name>
    <dbReference type="NCBI Taxonomy" id="1297424"/>
    <lineage>
        <taxon>Bacteria</taxon>
        <taxon>Bacillati</taxon>
        <taxon>Bacillota</taxon>
        <taxon>Clostridia</taxon>
        <taxon>Eubacteriales</taxon>
        <taxon>Oscillospiraceae</taxon>
        <taxon>Anaerobacterium</taxon>
    </lineage>
</organism>
<evidence type="ECO:0000313" key="2">
    <source>
        <dbReference type="Proteomes" id="UP000253034"/>
    </source>
</evidence>
<accession>A0A369AUG6</accession>
<dbReference type="Proteomes" id="UP000253034">
    <property type="component" value="Unassembled WGS sequence"/>
</dbReference>
<dbReference type="AlphaFoldDB" id="A0A369AUG6"/>